<dbReference type="Pfam" id="PF06808">
    <property type="entry name" value="DctM"/>
    <property type="match status" value="1"/>
</dbReference>
<keyword evidence="5 7" id="KW-1133">Transmembrane helix</keyword>
<name>A0A382IG43_9ZZZZ</name>
<dbReference type="GO" id="GO:0022857">
    <property type="term" value="F:transmembrane transporter activity"/>
    <property type="evidence" value="ECO:0007669"/>
    <property type="project" value="TreeGrafter"/>
</dbReference>
<evidence type="ECO:0000256" key="2">
    <source>
        <dbReference type="ARBA" id="ARBA00022475"/>
    </source>
</evidence>
<dbReference type="GO" id="GO:0005886">
    <property type="term" value="C:plasma membrane"/>
    <property type="evidence" value="ECO:0007669"/>
    <property type="project" value="UniProtKB-SubCell"/>
</dbReference>
<dbReference type="EMBL" id="UINC01067030">
    <property type="protein sequence ID" value="SVB98315.1"/>
    <property type="molecule type" value="Genomic_DNA"/>
</dbReference>
<feature type="non-terminal residue" evidence="9">
    <location>
        <position position="1"/>
    </location>
</feature>
<dbReference type="AlphaFoldDB" id="A0A382IG43"/>
<feature type="transmembrane region" description="Helical" evidence="7">
    <location>
        <begin position="30"/>
        <end position="56"/>
    </location>
</feature>
<evidence type="ECO:0000313" key="9">
    <source>
        <dbReference type="EMBL" id="SVB98315.1"/>
    </source>
</evidence>
<evidence type="ECO:0000256" key="5">
    <source>
        <dbReference type="ARBA" id="ARBA00022989"/>
    </source>
</evidence>
<feature type="transmembrane region" description="Helical" evidence="7">
    <location>
        <begin position="68"/>
        <end position="96"/>
    </location>
</feature>
<keyword evidence="3" id="KW-0997">Cell inner membrane</keyword>
<comment type="subcellular location">
    <subcellularLocation>
        <location evidence="1">Cell inner membrane</location>
        <topology evidence="1">Multi-pass membrane protein</topology>
    </subcellularLocation>
</comment>
<evidence type="ECO:0000256" key="3">
    <source>
        <dbReference type="ARBA" id="ARBA00022519"/>
    </source>
</evidence>
<dbReference type="PANTHER" id="PTHR33362">
    <property type="entry name" value="SIALIC ACID TRAP TRANSPORTER PERMEASE PROTEIN SIAT-RELATED"/>
    <property type="match status" value="1"/>
</dbReference>
<dbReference type="InterPro" id="IPR004681">
    <property type="entry name" value="TRAP_DctM"/>
</dbReference>
<gene>
    <name evidence="9" type="ORF">METZ01_LOCUS251169</name>
</gene>
<feature type="domain" description="TRAP C4-dicarboxylate transport system permease DctM subunit" evidence="8">
    <location>
        <begin position="3"/>
        <end position="92"/>
    </location>
</feature>
<organism evidence="9">
    <name type="scientific">marine metagenome</name>
    <dbReference type="NCBI Taxonomy" id="408172"/>
    <lineage>
        <taxon>unclassified sequences</taxon>
        <taxon>metagenomes</taxon>
        <taxon>ecological metagenomes</taxon>
    </lineage>
</organism>
<evidence type="ECO:0000259" key="8">
    <source>
        <dbReference type="Pfam" id="PF06808"/>
    </source>
</evidence>
<evidence type="ECO:0000256" key="7">
    <source>
        <dbReference type="SAM" id="Phobius"/>
    </source>
</evidence>
<protein>
    <recommendedName>
        <fullName evidence="8">TRAP C4-dicarboxylate transport system permease DctM subunit domain-containing protein</fullName>
    </recommendedName>
</protein>
<evidence type="ECO:0000256" key="4">
    <source>
        <dbReference type="ARBA" id="ARBA00022692"/>
    </source>
</evidence>
<evidence type="ECO:0000256" key="1">
    <source>
        <dbReference type="ARBA" id="ARBA00004429"/>
    </source>
</evidence>
<reference evidence="9" key="1">
    <citation type="submission" date="2018-05" db="EMBL/GenBank/DDBJ databases">
        <authorList>
            <person name="Lanie J.A."/>
            <person name="Ng W.-L."/>
            <person name="Kazmierczak K.M."/>
            <person name="Andrzejewski T.M."/>
            <person name="Davidsen T.M."/>
            <person name="Wayne K.J."/>
            <person name="Tettelin H."/>
            <person name="Glass J.I."/>
            <person name="Rusch D."/>
            <person name="Podicherti R."/>
            <person name="Tsui H.-C.T."/>
            <person name="Winkler M.E."/>
        </authorList>
    </citation>
    <scope>NUCLEOTIDE SEQUENCE</scope>
</reference>
<proteinExistence type="predicted"/>
<dbReference type="InterPro" id="IPR010656">
    <property type="entry name" value="DctM"/>
</dbReference>
<sequence length="102" mass="11109">IGMLLLTVPLVLPTIHHLHESTGNELFNPIVFGVLVIRMIEIGLITPPVGLNVYVLKGVAPKVKMGDIFKGCGWFVVVDLINVAILISFPAIILLIPTTMIR</sequence>
<keyword evidence="6 7" id="KW-0472">Membrane</keyword>
<accession>A0A382IG43</accession>
<keyword evidence="2" id="KW-1003">Cell membrane</keyword>
<keyword evidence="4 7" id="KW-0812">Transmembrane</keyword>
<dbReference type="PANTHER" id="PTHR33362:SF5">
    <property type="entry name" value="C4-DICARBOXYLATE TRAP TRANSPORTER LARGE PERMEASE PROTEIN DCTM"/>
    <property type="match status" value="1"/>
</dbReference>
<evidence type="ECO:0000256" key="6">
    <source>
        <dbReference type="ARBA" id="ARBA00023136"/>
    </source>
</evidence>